<reference evidence="2 3" key="1">
    <citation type="submission" date="2023-11" db="EMBL/GenBank/DDBJ databases">
        <title>Halocaridina rubra genome assembly.</title>
        <authorList>
            <person name="Smith C."/>
        </authorList>
    </citation>
    <scope>NUCLEOTIDE SEQUENCE [LARGE SCALE GENOMIC DNA]</scope>
    <source>
        <strain evidence="2">EP-1</strain>
        <tissue evidence="2">Whole</tissue>
    </source>
</reference>
<dbReference type="Proteomes" id="UP001381693">
    <property type="component" value="Unassembled WGS sequence"/>
</dbReference>
<protein>
    <submittedName>
        <fullName evidence="2">Uncharacterized protein</fullName>
    </submittedName>
</protein>
<evidence type="ECO:0000256" key="1">
    <source>
        <dbReference type="SAM" id="MobiDB-lite"/>
    </source>
</evidence>
<evidence type="ECO:0000313" key="3">
    <source>
        <dbReference type="Proteomes" id="UP001381693"/>
    </source>
</evidence>
<sequence length="948" mass="106350">MVGREGGRLIVGGGGGRLIVGGGRGELAMPGMTLTLRKSYDVEDEYACAIKDESQVNLICAVVLGCLTVASAVPLLGPNPTSVEDVMNKILSARPEDNDLEFNQSNSIFPESDIVTEEVPEPTTSTQELPVVTNETSVPEPEQEFAQTGIQDQRYQGLLDPVEPEIDFVTEIPENPEPEIVYDDDIMPTEQEEEIENDPVIVIPSADEEPPVVIATDESMVPVDPIVDPLFSEQDKEIIVVPIQEGLLAFDEVDEILPDSEELLSVSQDEDQATEILEDTLELVPEQGSISYASELESPEDSHEVMDDTKDISDTQFISMLTQSGPTIPSYEDFPDSVFGPFDGQEDMPFMSGDPESPAYFDVIGLPDHPHVENEYLPGMPVDQLPPFVSPHVADEFINPNVFMTEDNRPLVPKIEEMDGHYFDTPIIKLTPPVHPSVDHEPNLEILEVYYIPDSNIPIVNSGYPNHEVEMPFIDQYDVNREIHHVPDVFYTDLLTNEPDMNPESLIPDEIPAGADDSIVIERQTFPGEYVEPSLGIALLDDSLSVQESEPQQATPLEPVITGMAETLPSETPTLEEMLTADAQQDIVNEQIYETVGEEASPVILIPEDNDQNPILFPEDIMPSPHRMPVFPSQRLTNENLDPKETYDDDDDSLESSPVSEYPNPPSFPQFPIIEQQHSFSFQNNEMPSDDLEFMLSSDLPQIPRDEAVELYDSLNEYIGSGHIHLPEVFGNDYRHPFFRKQFNRPTYYDMPSSDGMSFQRDYRGPNTFPLNFRRDDFSSQAPGPNFKPNNREIIPLRSILENAFFNAASASQNFPNTVPNTLNMFSLGSEQFQNPFRPSNQDIYHTAPQNSHALLTSNTQVSSSPYDNTYNIPSSPSRNTAFGYPYPQQSTRPIYSTYDDSSYNVPAYGNPNQFTSVGFYSSPFSSPYNYRERNRYYNRFNYPTPSW</sequence>
<keyword evidence="3" id="KW-1185">Reference proteome</keyword>
<proteinExistence type="predicted"/>
<gene>
    <name evidence="2" type="ORF">SK128_015954</name>
</gene>
<evidence type="ECO:0000313" key="2">
    <source>
        <dbReference type="EMBL" id="KAK7086520.1"/>
    </source>
</evidence>
<organism evidence="2 3">
    <name type="scientific">Halocaridina rubra</name>
    <name type="common">Hawaiian red shrimp</name>
    <dbReference type="NCBI Taxonomy" id="373956"/>
    <lineage>
        <taxon>Eukaryota</taxon>
        <taxon>Metazoa</taxon>
        <taxon>Ecdysozoa</taxon>
        <taxon>Arthropoda</taxon>
        <taxon>Crustacea</taxon>
        <taxon>Multicrustacea</taxon>
        <taxon>Malacostraca</taxon>
        <taxon>Eumalacostraca</taxon>
        <taxon>Eucarida</taxon>
        <taxon>Decapoda</taxon>
        <taxon>Pleocyemata</taxon>
        <taxon>Caridea</taxon>
        <taxon>Atyoidea</taxon>
        <taxon>Atyidae</taxon>
        <taxon>Halocaridina</taxon>
    </lineage>
</organism>
<comment type="caution">
    <text evidence="2">The sequence shown here is derived from an EMBL/GenBank/DDBJ whole genome shotgun (WGS) entry which is preliminary data.</text>
</comment>
<feature type="region of interest" description="Disordered" evidence="1">
    <location>
        <begin position="624"/>
        <end position="664"/>
    </location>
</feature>
<dbReference type="AlphaFoldDB" id="A0AAN9AGK1"/>
<accession>A0AAN9AGK1</accession>
<dbReference type="EMBL" id="JAXCGZ010000158">
    <property type="protein sequence ID" value="KAK7086520.1"/>
    <property type="molecule type" value="Genomic_DNA"/>
</dbReference>
<name>A0AAN9AGK1_HALRR</name>